<evidence type="ECO:0000313" key="3">
    <source>
        <dbReference type="EMBL" id="KAK9817354.1"/>
    </source>
</evidence>
<name>A0AAW1QAJ2_9CHLO</name>
<feature type="compositionally biased region" description="Polar residues" evidence="1">
    <location>
        <begin position="34"/>
        <end position="45"/>
    </location>
</feature>
<feature type="compositionally biased region" description="Low complexity" evidence="1">
    <location>
        <begin position="51"/>
        <end position="61"/>
    </location>
</feature>
<protein>
    <recommendedName>
        <fullName evidence="2">DUF7798 domain-containing protein</fullName>
    </recommendedName>
</protein>
<dbReference type="PANTHER" id="PTHR36011:SF1">
    <property type="entry name" value="BAT2 DOMAIN PROTEIN"/>
    <property type="match status" value="1"/>
</dbReference>
<feature type="compositionally biased region" description="Polar residues" evidence="1">
    <location>
        <begin position="595"/>
        <end position="614"/>
    </location>
</feature>
<feature type="region of interest" description="Disordered" evidence="1">
    <location>
        <begin position="132"/>
        <end position="160"/>
    </location>
</feature>
<comment type="caution">
    <text evidence="3">The sequence shown here is derived from an EMBL/GenBank/DDBJ whole genome shotgun (WGS) entry which is preliminary data.</text>
</comment>
<gene>
    <name evidence="3" type="ORF">WJX74_010941</name>
</gene>
<proteinExistence type="predicted"/>
<evidence type="ECO:0000256" key="1">
    <source>
        <dbReference type="SAM" id="MobiDB-lite"/>
    </source>
</evidence>
<accession>A0AAW1QAJ2</accession>
<evidence type="ECO:0000259" key="2">
    <source>
        <dbReference type="Pfam" id="PF25074"/>
    </source>
</evidence>
<dbReference type="EMBL" id="JALJOS010000074">
    <property type="protein sequence ID" value="KAK9817354.1"/>
    <property type="molecule type" value="Genomic_DNA"/>
</dbReference>
<feature type="compositionally biased region" description="Low complexity" evidence="1">
    <location>
        <begin position="496"/>
        <end position="510"/>
    </location>
</feature>
<dbReference type="AlphaFoldDB" id="A0AAW1QAJ2"/>
<feature type="region of interest" description="Disordered" evidence="1">
    <location>
        <begin position="493"/>
        <end position="640"/>
    </location>
</feature>
<dbReference type="Pfam" id="PF25074">
    <property type="entry name" value="DUF7798"/>
    <property type="match status" value="1"/>
</dbReference>
<sequence>MQEPASDSQDDSTSEIQAAALSGGALASNVSSAPAQQDRGSSSTSPRREPAAAPATAKPWAGWGGWGSISTTLTGIAAATAKDLSDLSSNLQNVIVVDPADGPSTGDSSLAPLAARDARGASLVGEQDLLETAAPSAKPEDRDLASDSGGQESPEEEMDRLAQGVGSTLTGLWGGAKGMWSSGMTYGQQVAEKMEQAAAAAARELQETVEDSVRDMRETQAFRGIASAAGSTRRMVEMTAAQAEQGLEGIAERAVALIENTLADPLGAGADYPGSSAKHIDGFDSWFRNQGGAYSAAVLASLAADCSRQCSQMPGSSATQYQEHTLNLKPLFDLKTSVGSDSLAGLTHSQKLALDTIDKGHKMLADLAAAGVQRAADMADELLQQKESRAQAGSTTSTEQWVLDMEGLEELRQEGARRMAELAALSLERLLALARSLLACFRDGQPTNDNIHWPAVPELQAMLLQSQGKRMVAELEMLASGFLAALRRATRNLTKPSQPSSHPAASPSSQEDALQSNAGAKSMSRADSPANDKASLAPDTGIPSAAATGNAGKQPDTTDSQGQADPASESESMLVLDNEAESTNSVRGAAATTGAIHSSSTESEADNSQSTAEQSVERGDESMADEVSHPTVEPGMERSDVVDAQTFGRRLIEALKADGQTAVGWVLQTFPKLLPFVMLSALRLDDDDYEEPEEE</sequence>
<keyword evidence="4" id="KW-1185">Reference proteome</keyword>
<dbReference type="Proteomes" id="UP001438707">
    <property type="component" value="Unassembled WGS sequence"/>
</dbReference>
<feature type="region of interest" description="Disordered" evidence="1">
    <location>
        <begin position="1"/>
        <end position="64"/>
    </location>
</feature>
<feature type="domain" description="DUF7798" evidence="2">
    <location>
        <begin position="306"/>
        <end position="497"/>
    </location>
</feature>
<feature type="compositionally biased region" description="Low complexity" evidence="1">
    <location>
        <begin position="18"/>
        <end position="33"/>
    </location>
</feature>
<reference evidence="3 4" key="1">
    <citation type="journal article" date="2024" name="Nat. Commun.">
        <title>Phylogenomics reveals the evolutionary origins of lichenization in chlorophyte algae.</title>
        <authorList>
            <person name="Puginier C."/>
            <person name="Libourel C."/>
            <person name="Otte J."/>
            <person name="Skaloud P."/>
            <person name="Haon M."/>
            <person name="Grisel S."/>
            <person name="Petersen M."/>
            <person name="Berrin J.G."/>
            <person name="Delaux P.M."/>
            <person name="Dal Grande F."/>
            <person name="Keller J."/>
        </authorList>
    </citation>
    <scope>NUCLEOTIDE SEQUENCE [LARGE SCALE GENOMIC DNA]</scope>
    <source>
        <strain evidence="3 4">SAG 2145</strain>
    </source>
</reference>
<dbReference type="InterPro" id="IPR056700">
    <property type="entry name" value="DUF7798"/>
</dbReference>
<organism evidence="3 4">
    <name type="scientific">Apatococcus lobatus</name>
    <dbReference type="NCBI Taxonomy" id="904363"/>
    <lineage>
        <taxon>Eukaryota</taxon>
        <taxon>Viridiplantae</taxon>
        <taxon>Chlorophyta</taxon>
        <taxon>core chlorophytes</taxon>
        <taxon>Trebouxiophyceae</taxon>
        <taxon>Chlorellales</taxon>
        <taxon>Chlorellaceae</taxon>
        <taxon>Apatococcus</taxon>
    </lineage>
</organism>
<dbReference type="PANTHER" id="PTHR36011">
    <property type="entry name" value="BAT2 DOMAIN PROTEIN"/>
    <property type="match status" value="1"/>
</dbReference>
<evidence type="ECO:0000313" key="4">
    <source>
        <dbReference type="Proteomes" id="UP001438707"/>
    </source>
</evidence>